<gene>
    <name evidence="9" type="ORF">Afe05nite_67650</name>
</gene>
<dbReference type="GO" id="GO:0022857">
    <property type="term" value="F:transmembrane transporter activity"/>
    <property type="evidence" value="ECO:0007669"/>
    <property type="project" value="InterPro"/>
</dbReference>
<keyword evidence="2" id="KW-0813">Transport</keyword>
<evidence type="ECO:0000259" key="8">
    <source>
        <dbReference type="PROSITE" id="PS50850"/>
    </source>
</evidence>
<sequence length="407" mass="42099">MDEMVVSAHSDLMTVLTRPAPAERADSARHGVAFWLIAAVFLVSLAFSTVPAPLYPLYQRQDGFSSFTVTIVFAVYAIGVVISLLLAGHVSDWAGRRRVLLPALGLEIVAALLFLFWPALPGLIVARFLTGLGVGLITATATAYLLELHTAHRPAAGRARFEIVSAAANLGGLGTGTLVAGFLAQFAPAPLRTPYIVFLILLTLAVAAVAAAPETVRAPAVRPPYRPQRVRVDLVASMTAFTAFAVFGLFTSLAPGFVAGSLHHPSRLLAGAVSFVVFAAGAVAQTAARQRLGTGLVALAAGVVTVAAATQLTSLGLFLAGGALAGGGAGIMFKAAVRVVTSTAAAHQRGETLAGLFLVAYLGLVGPVLGLGVATRYVPATTAMLWFTGFLLALLGTITLLDRLVRR</sequence>
<keyword evidence="6 7" id="KW-0472">Membrane</keyword>
<name>A0A919MJN7_9ACTN</name>
<dbReference type="AlphaFoldDB" id="A0A919MJN7"/>
<feature type="transmembrane region" description="Helical" evidence="7">
    <location>
        <begin position="266"/>
        <end position="284"/>
    </location>
</feature>
<proteinExistence type="predicted"/>
<dbReference type="PROSITE" id="PS50850">
    <property type="entry name" value="MFS"/>
    <property type="match status" value="1"/>
</dbReference>
<feature type="transmembrane region" description="Helical" evidence="7">
    <location>
        <begin position="99"/>
        <end position="118"/>
    </location>
</feature>
<dbReference type="EMBL" id="BOMM01000059">
    <property type="protein sequence ID" value="GIE14925.1"/>
    <property type="molecule type" value="Genomic_DNA"/>
</dbReference>
<dbReference type="SUPFAM" id="SSF103473">
    <property type="entry name" value="MFS general substrate transporter"/>
    <property type="match status" value="1"/>
</dbReference>
<dbReference type="InterPro" id="IPR036259">
    <property type="entry name" value="MFS_trans_sf"/>
</dbReference>
<evidence type="ECO:0000256" key="6">
    <source>
        <dbReference type="ARBA" id="ARBA00023136"/>
    </source>
</evidence>
<evidence type="ECO:0000256" key="4">
    <source>
        <dbReference type="ARBA" id="ARBA00022692"/>
    </source>
</evidence>
<evidence type="ECO:0000313" key="10">
    <source>
        <dbReference type="Proteomes" id="UP000598174"/>
    </source>
</evidence>
<feature type="transmembrane region" description="Helical" evidence="7">
    <location>
        <begin position="353"/>
        <end position="377"/>
    </location>
</feature>
<feature type="transmembrane region" description="Helical" evidence="7">
    <location>
        <begin position="64"/>
        <end position="87"/>
    </location>
</feature>
<dbReference type="InterPro" id="IPR020846">
    <property type="entry name" value="MFS_dom"/>
</dbReference>
<feature type="domain" description="Major facilitator superfamily (MFS) profile" evidence="8">
    <location>
        <begin position="32"/>
        <end position="407"/>
    </location>
</feature>
<feature type="transmembrane region" description="Helical" evidence="7">
    <location>
        <begin position="32"/>
        <end position="52"/>
    </location>
</feature>
<evidence type="ECO:0000256" key="5">
    <source>
        <dbReference type="ARBA" id="ARBA00022989"/>
    </source>
</evidence>
<keyword evidence="10" id="KW-1185">Reference proteome</keyword>
<feature type="transmembrane region" description="Helical" evidence="7">
    <location>
        <begin position="315"/>
        <end position="333"/>
    </location>
</feature>
<dbReference type="InterPro" id="IPR011701">
    <property type="entry name" value="MFS"/>
</dbReference>
<keyword evidence="3" id="KW-1003">Cell membrane</keyword>
<dbReference type="GO" id="GO:0005886">
    <property type="term" value="C:plasma membrane"/>
    <property type="evidence" value="ECO:0007669"/>
    <property type="project" value="UniProtKB-SubCell"/>
</dbReference>
<organism evidence="9 10">
    <name type="scientific">Paractinoplanes ferrugineus</name>
    <dbReference type="NCBI Taxonomy" id="113564"/>
    <lineage>
        <taxon>Bacteria</taxon>
        <taxon>Bacillati</taxon>
        <taxon>Actinomycetota</taxon>
        <taxon>Actinomycetes</taxon>
        <taxon>Micromonosporales</taxon>
        <taxon>Micromonosporaceae</taxon>
        <taxon>Paractinoplanes</taxon>
    </lineage>
</organism>
<evidence type="ECO:0000256" key="2">
    <source>
        <dbReference type="ARBA" id="ARBA00022448"/>
    </source>
</evidence>
<dbReference type="PANTHER" id="PTHR23517">
    <property type="entry name" value="RESISTANCE PROTEIN MDTM, PUTATIVE-RELATED-RELATED"/>
    <property type="match status" value="1"/>
</dbReference>
<accession>A0A919MJN7</accession>
<dbReference type="Pfam" id="PF07690">
    <property type="entry name" value="MFS_1"/>
    <property type="match status" value="1"/>
</dbReference>
<comment type="caution">
    <text evidence="9">The sequence shown here is derived from an EMBL/GenBank/DDBJ whole genome shotgun (WGS) entry which is preliminary data.</text>
</comment>
<feature type="transmembrane region" description="Helical" evidence="7">
    <location>
        <begin position="234"/>
        <end position="254"/>
    </location>
</feature>
<evidence type="ECO:0000313" key="9">
    <source>
        <dbReference type="EMBL" id="GIE14925.1"/>
    </source>
</evidence>
<evidence type="ECO:0000256" key="1">
    <source>
        <dbReference type="ARBA" id="ARBA00004651"/>
    </source>
</evidence>
<feature type="transmembrane region" description="Helical" evidence="7">
    <location>
        <begin position="124"/>
        <end position="146"/>
    </location>
</feature>
<feature type="transmembrane region" description="Helical" evidence="7">
    <location>
        <begin position="291"/>
        <end position="309"/>
    </location>
</feature>
<evidence type="ECO:0000256" key="3">
    <source>
        <dbReference type="ARBA" id="ARBA00022475"/>
    </source>
</evidence>
<dbReference type="InterPro" id="IPR050171">
    <property type="entry name" value="MFS_Transporters"/>
</dbReference>
<keyword evidence="4 7" id="KW-0812">Transmembrane</keyword>
<dbReference type="Gene3D" id="1.20.1250.20">
    <property type="entry name" value="MFS general substrate transporter like domains"/>
    <property type="match status" value="1"/>
</dbReference>
<comment type="subcellular location">
    <subcellularLocation>
        <location evidence="1">Cell membrane</location>
        <topology evidence="1">Multi-pass membrane protein</topology>
    </subcellularLocation>
</comment>
<keyword evidence="5 7" id="KW-1133">Transmembrane helix</keyword>
<dbReference type="Proteomes" id="UP000598174">
    <property type="component" value="Unassembled WGS sequence"/>
</dbReference>
<dbReference type="PANTHER" id="PTHR23517:SF13">
    <property type="entry name" value="MAJOR FACILITATOR SUPERFAMILY MFS_1"/>
    <property type="match status" value="1"/>
</dbReference>
<evidence type="ECO:0000256" key="7">
    <source>
        <dbReference type="SAM" id="Phobius"/>
    </source>
</evidence>
<feature type="transmembrane region" description="Helical" evidence="7">
    <location>
        <begin position="193"/>
        <end position="213"/>
    </location>
</feature>
<feature type="transmembrane region" description="Helical" evidence="7">
    <location>
        <begin position="383"/>
        <end position="401"/>
    </location>
</feature>
<feature type="transmembrane region" description="Helical" evidence="7">
    <location>
        <begin position="167"/>
        <end position="187"/>
    </location>
</feature>
<protein>
    <submittedName>
        <fullName evidence="9">MFS transporter</fullName>
    </submittedName>
</protein>
<reference evidence="9" key="1">
    <citation type="submission" date="2021-01" db="EMBL/GenBank/DDBJ databases">
        <title>Whole genome shotgun sequence of Actinoplanes ferrugineus NBRC 15555.</title>
        <authorList>
            <person name="Komaki H."/>
            <person name="Tamura T."/>
        </authorList>
    </citation>
    <scope>NUCLEOTIDE SEQUENCE</scope>
    <source>
        <strain evidence="9">NBRC 15555</strain>
    </source>
</reference>